<evidence type="ECO:0000313" key="1">
    <source>
        <dbReference type="EMBL" id="WAJ30943.1"/>
    </source>
</evidence>
<dbReference type="Proteomes" id="UP001163223">
    <property type="component" value="Chromosome"/>
</dbReference>
<reference evidence="1" key="1">
    <citation type="submission" date="2022-11" db="EMBL/GenBank/DDBJ databases">
        <title>beta-Carotene-producing bacterium, Jeongeuplla avenae sp. nov., alleviates the salt stress of Arabidopsis seedlings.</title>
        <authorList>
            <person name="Jiang L."/>
            <person name="Lee J."/>
        </authorList>
    </citation>
    <scope>NUCLEOTIDE SEQUENCE</scope>
    <source>
        <strain evidence="1">DY_R2A_6</strain>
    </source>
</reference>
<protein>
    <submittedName>
        <fullName evidence="1">Uncharacterized protein</fullName>
    </submittedName>
</protein>
<gene>
    <name evidence="1" type="ORF">OXU80_12375</name>
</gene>
<keyword evidence="2" id="KW-1185">Reference proteome</keyword>
<dbReference type="EMBL" id="CP113520">
    <property type="protein sequence ID" value="WAJ30943.1"/>
    <property type="molecule type" value="Genomic_DNA"/>
</dbReference>
<name>A0ACD4NVZ6_9HYPH</name>
<sequence>MDTGIRLRWSDIGKATNPGDYRVGNILISVTAFDIEAWKARPSGRFCVIATDEMSGRFYSLGAMVN</sequence>
<evidence type="ECO:0000313" key="2">
    <source>
        <dbReference type="Proteomes" id="UP001163223"/>
    </source>
</evidence>
<organism evidence="1 2">
    <name type="scientific">Antarcticirhabdus aurantiaca</name>
    <dbReference type="NCBI Taxonomy" id="2606717"/>
    <lineage>
        <taxon>Bacteria</taxon>
        <taxon>Pseudomonadati</taxon>
        <taxon>Pseudomonadota</taxon>
        <taxon>Alphaproteobacteria</taxon>
        <taxon>Hyphomicrobiales</taxon>
        <taxon>Aurantimonadaceae</taxon>
        <taxon>Antarcticirhabdus</taxon>
    </lineage>
</organism>
<accession>A0ACD4NVZ6</accession>
<proteinExistence type="predicted"/>